<dbReference type="EMBL" id="CP061799">
    <property type="protein sequence ID" value="QTA83068.1"/>
    <property type="molecule type" value="Genomic_DNA"/>
</dbReference>
<gene>
    <name evidence="2" type="ORF">dnl_54610</name>
</gene>
<dbReference type="KEGG" id="dli:dnl_54610"/>
<dbReference type="PANTHER" id="PTHR46844:SF1">
    <property type="entry name" value="SLR5058 PROTEIN"/>
    <property type="match status" value="1"/>
</dbReference>
<evidence type="ECO:0000313" key="3">
    <source>
        <dbReference type="Proteomes" id="UP000663720"/>
    </source>
</evidence>
<protein>
    <submittedName>
        <fullName evidence="2">NACHT NTPase domain-containing protein</fullName>
    </submittedName>
</protein>
<evidence type="ECO:0000259" key="1">
    <source>
        <dbReference type="PROSITE" id="PS50837"/>
    </source>
</evidence>
<feature type="domain" description="NACHT" evidence="1">
    <location>
        <begin position="105"/>
        <end position="234"/>
    </location>
</feature>
<accession>A0A975GJI5</accession>
<sequence length="604" mass="69764">MFIRSGGMMKSKIIPEIFITGKEPAPSKQDFINPFNDRKWLAYFEKLLPRFKYARILGLPHLKDIPDVLLERLYVPVYMGTDYVTGEKAEDAERNSIQDILINSRRHVILGDPGSGKSTLINYLSTLFASRRNHILAEHLGWMIPLPFVLRDYSISEKMGFDDLLKQFQEQTLWDSENGPGEKELENVLQLGQGLIMLDGLDEIGDIEKRKKLRSAVFEGIKKYPFCIWILTSRITGYEDAAFHAKPDEILPQIQSLLYMLPFNASQRKSFIEKWYMVRETDKETREQNISSLVKTVENSPDIKKLERNPNILTMICLVYRVYAKLPSGRVKLYDKITEAYLESIDEFRGIRDSAASMKQHISWLSALAYDMQKKRSEKKAEESEILVKDSDVKKFMEQSLGKDHDIDKELSFIARRPGLLLPRKPGYYNFVHLSFQEYFAALYLYEGLMSFDRRDETIEEIAGLSKKIVWHECLVLLFEKIAEHEKASDILFERIFESQKEISMEQALLAGQLLGDLHSGLSREKRDSASNIVLNQAYKKFNDDLLKCVNSLPKEIWEKYFLPAIENRLKNAGETKMLNAKPGEFAKVIDEFAKQGDTTVAVE</sequence>
<dbReference type="PANTHER" id="PTHR46844">
    <property type="entry name" value="SLR5058 PROTEIN"/>
    <property type="match status" value="1"/>
</dbReference>
<proteinExistence type="predicted"/>
<dbReference type="Gene3D" id="3.40.50.300">
    <property type="entry name" value="P-loop containing nucleotide triphosphate hydrolases"/>
    <property type="match status" value="1"/>
</dbReference>
<dbReference type="AlphaFoldDB" id="A0A975GJI5"/>
<reference evidence="2" key="1">
    <citation type="journal article" date="2021" name="Microb. Physiol.">
        <title>Proteogenomic Insights into the Physiology of Marine, Sulfate-Reducing, Filamentous Desulfonema limicola and Desulfonema magnum.</title>
        <authorList>
            <person name="Schnaars V."/>
            <person name="Wohlbrand L."/>
            <person name="Scheve S."/>
            <person name="Hinrichs C."/>
            <person name="Reinhardt R."/>
            <person name="Rabus R."/>
        </authorList>
    </citation>
    <scope>NUCLEOTIDE SEQUENCE</scope>
    <source>
        <strain evidence="2">5ac10</strain>
    </source>
</reference>
<name>A0A975GJI5_9BACT</name>
<dbReference type="InterPro" id="IPR007111">
    <property type="entry name" value="NACHT_NTPase"/>
</dbReference>
<evidence type="ECO:0000313" key="2">
    <source>
        <dbReference type="EMBL" id="QTA83068.1"/>
    </source>
</evidence>
<organism evidence="2 3">
    <name type="scientific">Desulfonema limicola</name>
    <dbReference type="NCBI Taxonomy" id="45656"/>
    <lineage>
        <taxon>Bacteria</taxon>
        <taxon>Pseudomonadati</taxon>
        <taxon>Thermodesulfobacteriota</taxon>
        <taxon>Desulfobacteria</taxon>
        <taxon>Desulfobacterales</taxon>
        <taxon>Desulfococcaceae</taxon>
        <taxon>Desulfonema</taxon>
    </lineage>
</organism>
<dbReference type="InterPro" id="IPR027417">
    <property type="entry name" value="P-loop_NTPase"/>
</dbReference>
<dbReference type="PROSITE" id="PS50837">
    <property type="entry name" value="NACHT"/>
    <property type="match status" value="1"/>
</dbReference>
<keyword evidence="3" id="KW-1185">Reference proteome</keyword>
<dbReference type="SUPFAM" id="SSF52540">
    <property type="entry name" value="P-loop containing nucleoside triphosphate hydrolases"/>
    <property type="match status" value="2"/>
</dbReference>
<dbReference type="Pfam" id="PF05729">
    <property type="entry name" value="NACHT"/>
    <property type="match status" value="1"/>
</dbReference>
<dbReference type="Proteomes" id="UP000663720">
    <property type="component" value="Chromosome"/>
</dbReference>